<accession>A0A5J6WPP5</accession>
<comment type="subcellular location">
    <subcellularLocation>
        <location evidence="7">Cell inner membrane</location>
        <topology evidence="7">Single-pass type II membrane protein</topology>
    </subcellularLocation>
    <text evidence="7">Localizes to the division septum.</text>
</comment>
<gene>
    <name evidence="7 8" type="primary">ftsB</name>
    <name evidence="8" type="ORF">FR932_15495</name>
</gene>
<dbReference type="OrthoDB" id="7061211at2"/>
<dbReference type="GO" id="GO:0030428">
    <property type="term" value="C:cell septum"/>
    <property type="evidence" value="ECO:0007669"/>
    <property type="project" value="TreeGrafter"/>
</dbReference>
<evidence type="ECO:0000313" key="9">
    <source>
        <dbReference type="Proteomes" id="UP000327424"/>
    </source>
</evidence>
<evidence type="ECO:0000256" key="2">
    <source>
        <dbReference type="ARBA" id="ARBA00022618"/>
    </source>
</evidence>
<evidence type="ECO:0000256" key="3">
    <source>
        <dbReference type="ARBA" id="ARBA00022692"/>
    </source>
</evidence>
<keyword evidence="3 7" id="KW-0812">Transmembrane</keyword>
<evidence type="ECO:0000256" key="5">
    <source>
        <dbReference type="ARBA" id="ARBA00023136"/>
    </source>
</evidence>
<dbReference type="GO" id="GO:0005886">
    <property type="term" value="C:plasma membrane"/>
    <property type="evidence" value="ECO:0007669"/>
    <property type="project" value="UniProtKB-SubCell"/>
</dbReference>
<keyword evidence="1 7" id="KW-1003">Cell membrane</keyword>
<organism evidence="8 9">
    <name type="scientific">Moritella marina ATCC 15381</name>
    <dbReference type="NCBI Taxonomy" id="1202962"/>
    <lineage>
        <taxon>Bacteria</taxon>
        <taxon>Pseudomonadati</taxon>
        <taxon>Pseudomonadota</taxon>
        <taxon>Gammaproteobacteria</taxon>
        <taxon>Alteromonadales</taxon>
        <taxon>Moritellaceae</taxon>
        <taxon>Moritella</taxon>
    </lineage>
</organism>
<proteinExistence type="inferred from homology"/>
<keyword evidence="6 7" id="KW-0131">Cell cycle</keyword>
<reference evidence="8 9" key="1">
    <citation type="submission" date="2019-09" db="EMBL/GenBank/DDBJ databases">
        <title>Hybrid Assembly of the complete Genome of the Deep-Sea Bacterium Moritella marina from long Nanopore and Illumina reads.</title>
        <authorList>
            <person name="Magin S."/>
            <person name="Georgoulis A."/>
            <person name="Papadimitriou K."/>
            <person name="Iliakis G."/>
            <person name="Vorgias C.E."/>
        </authorList>
    </citation>
    <scope>NUCLEOTIDE SEQUENCE [LARGE SCALE GENOMIC DNA]</scope>
    <source>
        <strain evidence="8 9">MP-1</strain>
    </source>
</reference>
<feature type="topological domain" description="Periplasmic" evidence="7">
    <location>
        <begin position="22"/>
        <end position="94"/>
    </location>
</feature>
<evidence type="ECO:0000256" key="1">
    <source>
        <dbReference type="ARBA" id="ARBA00022475"/>
    </source>
</evidence>
<keyword evidence="2 7" id="KW-0132">Cell division</keyword>
<comment type="subunit">
    <text evidence="7">Part of a complex composed of FtsB, FtsL and FtsQ.</text>
</comment>
<dbReference type="Proteomes" id="UP000327424">
    <property type="component" value="Chromosome"/>
</dbReference>
<dbReference type="RefSeq" id="WP_019442345.1">
    <property type="nucleotide sequence ID" value="NZ_ALOE01000029.1"/>
</dbReference>
<dbReference type="AlphaFoldDB" id="A0A5J6WPP5"/>
<keyword evidence="4 7" id="KW-1133">Transmembrane helix</keyword>
<dbReference type="HAMAP" id="MF_00599">
    <property type="entry name" value="FtsB"/>
    <property type="match status" value="1"/>
</dbReference>
<comment type="similarity">
    <text evidence="7">Belongs to the FtsB family.</text>
</comment>
<evidence type="ECO:0000256" key="4">
    <source>
        <dbReference type="ARBA" id="ARBA00022989"/>
    </source>
</evidence>
<dbReference type="PANTHER" id="PTHR37485:SF1">
    <property type="entry name" value="CELL DIVISION PROTEIN FTSB"/>
    <property type="match status" value="1"/>
</dbReference>
<dbReference type="EMBL" id="CP044399">
    <property type="protein sequence ID" value="QFI39158.1"/>
    <property type="molecule type" value="Genomic_DNA"/>
</dbReference>
<dbReference type="GO" id="GO:0043093">
    <property type="term" value="P:FtsZ-dependent cytokinesis"/>
    <property type="evidence" value="ECO:0007669"/>
    <property type="project" value="UniProtKB-UniRule"/>
</dbReference>
<dbReference type="NCBIfam" id="NF002058">
    <property type="entry name" value="PRK00888.1"/>
    <property type="match status" value="1"/>
</dbReference>
<keyword evidence="7" id="KW-0997">Cell inner membrane</keyword>
<sequence length="94" mass="11162">MRLLYFVLILILSLLLYHFVAGNNGLMDYKRIEREVDIQYNNNQVLLERNTALKNEILDLRNGNDAIEERTRNELGMIKKGETFYRIINDDDKN</sequence>
<comment type="function">
    <text evidence="7">Essential cell division protein. May link together the upstream cell division proteins, which are predominantly cytoplasmic, with the downstream cell division proteins, which are predominantly periplasmic.</text>
</comment>
<evidence type="ECO:0000256" key="6">
    <source>
        <dbReference type="ARBA" id="ARBA00023306"/>
    </source>
</evidence>
<dbReference type="InterPro" id="IPR023081">
    <property type="entry name" value="Cell_div_FtsB"/>
</dbReference>
<evidence type="ECO:0000313" key="8">
    <source>
        <dbReference type="EMBL" id="QFI39158.1"/>
    </source>
</evidence>
<feature type="topological domain" description="Cytoplasmic" evidence="7">
    <location>
        <begin position="1"/>
        <end position="3"/>
    </location>
</feature>
<dbReference type="KEGG" id="mmaa:FR932_15495"/>
<name>A0A5J6WPP5_MORMI</name>
<evidence type="ECO:0000256" key="7">
    <source>
        <dbReference type="HAMAP-Rule" id="MF_00599"/>
    </source>
</evidence>
<dbReference type="InterPro" id="IPR007060">
    <property type="entry name" value="FtsL/DivIC"/>
</dbReference>
<keyword evidence="9" id="KW-1185">Reference proteome</keyword>
<dbReference type="Pfam" id="PF04977">
    <property type="entry name" value="DivIC"/>
    <property type="match status" value="1"/>
</dbReference>
<keyword evidence="5 7" id="KW-0472">Membrane</keyword>
<protein>
    <recommendedName>
        <fullName evidence="7">Cell division protein FtsB</fullName>
    </recommendedName>
</protein>
<dbReference type="GO" id="GO:0032153">
    <property type="term" value="C:cell division site"/>
    <property type="evidence" value="ECO:0007669"/>
    <property type="project" value="UniProtKB-UniRule"/>
</dbReference>
<dbReference type="PANTHER" id="PTHR37485">
    <property type="entry name" value="CELL DIVISION PROTEIN FTSB"/>
    <property type="match status" value="1"/>
</dbReference>